<keyword evidence="1" id="KW-0175">Coiled coil</keyword>
<feature type="coiled-coil region" evidence="1">
    <location>
        <begin position="679"/>
        <end position="706"/>
    </location>
</feature>
<feature type="transmembrane region" description="Helical" evidence="3">
    <location>
        <begin position="735"/>
        <end position="754"/>
    </location>
</feature>
<dbReference type="RefSeq" id="XP_016606971.1">
    <property type="nucleotide sequence ID" value="XM_016754101.1"/>
</dbReference>
<dbReference type="AlphaFoldDB" id="A0A0L0HD43"/>
<feature type="transmembrane region" description="Helical" evidence="3">
    <location>
        <begin position="635"/>
        <end position="656"/>
    </location>
</feature>
<dbReference type="eggNOG" id="ENOG502S3MF">
    <property type="taxonomic scope" value="Eukaryota"/>
</dbReference>
<protein>
    <recommendedName>
        <fullName evidence="4">TmcB/TmcC TPR repeats domain-containing protein</fullName>
    </recommendedName>
</protein>
<evidence type="ECO:0000256" key="1">
    <source>
        <dbReference type="SAM" id="Coils"/>
    </source>
</evidence>
<dbReference type="InterPro" id="IPR011990">
    <property type="entry name" value="TPR-like_helical_dom_sf"/>
</dbReference>
<keyword evidence="3" id="KW-0812">Transmembrane</keyword>
<dbReference type="OrthoDB" id="2150992at2759"/>
<evidence type="ECO:0000313" key="6">
    <source>
        <dbReference type="Proteomes" id="UP000053201"/>
    </source>
</evidence>
<dbReference type="Pfam" id="PF25474">
    <property type="entry name" value="TPR_TmcB"/>
    <property type="match status" value="1"/>
</dbReference>
<dbReference type="PANTHER" id="PTHR31600">
    <property type="entry name" value="TINY MACROCYSTS PROTEIN B-RELATED"/>
    <property type="match status" value="1"/>
</dbReference>
<feature type="transmembrane region" description="Helical" evidence="3">
    <location>
        <begin position="940"/>
        <end position="960"/>
    </location>
</feature>
<accession>A0A0L0HD43</accession>
<dbReference type="PANTHER" id="PTHR31600:SF2">
    <property type="entry name" value="GAMETE ENRICHED GENE 10 PROTEIN-RELATED"/>
    <property type="match status" value="1"/>
</dbReference>
<feature type="domain" description="TmcB/TmcC TPR repeats" evidence="4">
    <location>
        <begin position="176"/>
        <end position="295"/>
    </location>
</feature>
<keyword evidence="3" id="KW-0472">Membrane</keyword>
<gene>
    <name evidence="5" type="ORF">SPPG_05894</name>
</gene>
<keyword evidence="3" id="KW-1133">Transmembrane helix</keyword>
<sequence>MKIFDRPSAIARQKQVEEGLNPEDQPLPATSILSKKSLSALEAKNCVMGSTVMPEDAEKGAVTGKVLENAGKIIRKRYVQPLVVFSQFQDVEIACRFLQYNRDPEALHLAKAIFAAGVRQFPKSPRLRLMQAYYIALYDISHIDEVFDCLIAAKKLKPAFDTRFFIFFEERTMEQEDRKEELMISTLNVTEYAEITAMEHGAQRYHLNSLLSLKLLWQYLKNEKIVISCIPYLLEAVEKNRKIADLHYQSIISKYPKSKQVLRRYSNFLINVCGDHEKARKLLERAEDIENQEVRESSMRSANERLRKENQFGNEEFDIENSSAYVQAEELSLPRQDCADIVQVTDLDLNALGAPDLPRRSGVDTSSGRRRSVRIEEEGSLGGERREKKMNLERMPSPVTPVPMMAIKQPSVVDSTASSQREIRQQKYYRELIEFKLFAPVQQYRYLINIALLCLLGILIAGCTVSVLGYSAITEALQDAYARLRPRGTFMRICRVIREIVAITQGILPVRSTQTALETRVATLSQYVNGVWIPTILPILQRNHLDDEPRIIIKMSRGSGSRLEVFSPYFLGQLIAEYAQSLVNSSLSTFTAPEISARTDIRIFLDNILSIAQSYDSLTDGAMTSYLSYQRNNTMAMVAILVALPLLCFLIGVVLFRPIIERAYEKQLQILSLFGSFPKKYANQKLDDLEIEIEAIMEELEADTDGAVAESAPKSFNITLPREVVMARHSPKRMIKLLTMCLSLVGLTGTLMFIPPIQQGQYARNAVNTIRYLSDRTFYVGLSSTIAVEVAAQDNTCWMPGMQTLWLEYYLDRYDAANRALLITTSDAPSLYDFPETQVVLKTGGFCLLQDPNGCDDDKREYNATIGFTKGLVTSSSEFIIHKWYESMRQFLSSPPLQQTFANEQLQLAISLGDDISGAAAMMNNLIVDHVEKTSSTQKAINVFIFALSLAIFGLSYILVFRRIMEKIKGELGSIVWLLFTLPTDIVQSIPELKRFIESGGALLPQRKQL</sequence>
<feature type="compositionally biased region" description="Basic and acidic residues" evidence="2">
    <location>
        <begin position="373"/>
        <end position="385"/>
    </location>
</feature>
<keyword evidence="6" id="KW-1185">Reference proteome</keyword>
<dbReference type="InterPro" id="IPR052994">
    <property type="entry name" value="Tiny_macrocysts_regulators"/>
</dbReference>
<evidence type="ECO:0000313" key="5">
    <source>
        <dbReference type="EMBL" id="KNC98931.1"/>
    </source>
</evidence>
<dbReference type="VEuPathDB" id="FungiDB:SPPG_05894"/>
<evidence type="ECO:0000259" key="4">
    <source>
        <dbReference type="Pfam" id="PF25474"/>
    </source>
</evidence>
<evidence type="ECO:0000256" key="3">
    <source>
        <dbReference type="SAM" id="Phobius"/>
    </source>
</evidence>
<feature type="region of interest" description="Disordered" evidence="2">
    <location>
        <begin position="355"/>
        <end position="385"/>
    </location>
</feature>
<feature type="transmembrane region" description="Helical" evidence="3">
    <location>
        <begin position="446"/>
        <end position="473"/>
    </location>
</feature>
<evidence type="ECO:0000256" key="2">
    <source>
        <dbReference type="SAM" id="MobiDB-lite"/>
    </source>
</evidence>
<name>A0A0L0HD43_SPIPD</name>
<dbReference type="GeneID" id="27689238"/>
<dbReference type="Proteomes" id="UP000053201">
    <property type="component" value="Unassembled WGS sequence"/>
</dbReference>
<dbReference type="EMBL" id="KQ257459">
    <property type="protein sequence ID" value="KNC98931.1"/>
    <property type="molecule type" value="Genomic_DNA"/>
</dbReference>
<reference evidence="5 6" key="1">
    <citation type="submission" date="2009-08" db="EMBL/GenBank/DDBJ databases">
        <title>The Genome Sequence of Spizellomyces punctatus strain DAOM BR117.</title>
        <authorList>
            <consortium name="The Broad Institute Genome Sequencing Platform"/>
            <person name="Russ C."/>
            <person name="Cuomo C."/>
            <person name="Shea T."/>
            <person name="Young S.K."/>
            <person name="Zeng Q."/>
            <person name="Koehrsen M."/>
            <person name="Haas B."/>
            <person name="Borodovsky M."/>
            <person name="Guigo R."/>
            <person name="Alvarado L."/>
            <person name="Berlin A."/>
            <person name="Bochicchio J."/>
            <person name="Borenstein D."/>
            <person name="Chapman S."/>
            <person name="Chen Z."/>
            <person name="Engels R."/>
            <person name="Freedman E."/>
            <person name="Gellesch M."/>
            <person name="Goldberg J."/>
            <person name="Griggs A."/>
            <person name="Gujja S."/>
            <person name="Heiman D."/>
            <person name="Hepburn T."/>
            <person name="Howarth C."/>
            <person name="Jen D."/>
            <person name="Larson L."/>
            <person name="Lewis B."/>
            <person name="Mehta T."/>
            <person name="Park D."/>
            <person name="Pearson M."/>
            <person name="Roberts A."/>
            <person name="Saif S."/>
            <person name="Shenoy N."/>
            <person name="Sisk P."/>
            <person name="Stolte C."/>
            <person name="Sykes S."/>
            <person name="Thomson T."/>
            <person name="Walk T."/>
            <person name="White J."/>
            <person name="Yandava C."/>
            <person name="Burger G."/>
            <person name="Gray M.W."/>
            <person name="Holland P.W.H."/>
            <person name="King N."/>
            <person name="Lang F.B.F."/>
            <person name="Roger A.J."/>
            <person name="Ruiz-Trillo I."/>
            <person name="Lander E."/>
            <person name="Nusbaum C."/>
        </authorList>
    </citation>
    <scope>NUCLEOTIDE SEQUENCE [LARGE SCALE GENOMIC DNA]</scope>
    <source>
        <strain evidence="5 6">DAOM BR117</strain>
    </source>
</reference>
<organism evidence="5 6">
    <name type="scientific">Spizellomyces punctatus (strain DAOM BR117)</name>
    <dbReference type="NCBI Taxonomy" id="645134"/>
    <lineage>
        <taxon>Eukaryota</taxon>
        <taxon>Fungi</taxon>
        <taxon>Fungi incertae sedis</taxon>
        <taxon>Chytridiomycota</taxon>
        <taxon>Chytridiomycota incertae sedis</taxon>
        <taxon>Chytridiomycetes</taxon>
        <taxon>Spizellomycetales</taxon>
        <taxon>Spizellomycetaceae</taxon>
        <taxon>Spizellomyces</taxon>
    </lineage>
</organism>
<dbReference type="InParanoid" id="A0A0L0HD43"/>
<dbReference type="OMA" id="NAGETEM"/>
<proteinExistence type="predicted"/>
<dbReference type="STRING" id="645134.A0A0L0HD43"/>
<dbReference type="Gene3D" id="1.25.40.10">
    <property type="entry name" value="Tetratricopeptide repeat domain"/>
    <property type="match status" value="1"/>
</dbReference>
<dbReference type="InterPro" id="IPR057352">
    <property type="entry name" value="TPR_TmcB/C"/>
</dbReference>